<protein>
    <recommendedName>
        <fullName evidence="3">RteC protein</fullName>
    </recommendedName>
</protein>
<dbReference type="Proteomes" id="UP000646484">
    <property type="component" value="Unassembled WGS sequence"/>
</dbReference>
<dbReference type="EMBL" id="JACOOH010000004">
    <property type="protein sequence ID" value="MBC5621448.1"/>
    <property type="molecule type" value="Genomic_DNA"/>
</dbReference>
<organism evidence="1 2">
    <name type="scientific">Butyricimonas hominis</name>
    <dbReference type="NCBI Taxonomy" id="2763032"/>
    <lineage>
        <taxon>Bacteria</taxon>
        <taxon>Pseudomonadati</taxon>
        <taxon>Bacteroidota</taxon>
        <taxon>Bacteroidia</taxon>
        <taxon>Bacteroidales</taxon>
        <taxon>Odoribacteraceae</taxon>
        <taxon>Butyricimonas</taxon>
    </lineage>
</organism>
<gene>
    <name evidence="1" type="ORF">H8S64_10100</name>
</gene>
<evidence type="ECO:0000313" key="1">
    <source>
        <dbReference type="EMBL" id="MBC5621448.1"/>
    </source>
</evidence>
<name>A0ABR7D0J3_9BACT</name>
<evidence type="ECO:0000313" key="2">
    <source>
        <dbReference type="Proteomes" id="UP000646484"/>
    </source>
</evidence>
<evidence type="ECO:0008006" key="3">
    <source>
        <dbReference type="Google" id="ProtNLM"/>
    </source>
</evidence>
<reference evidence="1 2" key="1">
    <citation type="submission" date="2020-08" db="EMBL/GenBank/DDBJ databases">
        <title>Genome public.</title>
        <authorList>
            <person name="Liu C."/>
            <person name="Sun Q."/>
        </authorList>
    </citation>
    <scope>NUCLEOTIDE SEQUENCE [LARGE SCALE GENOMIC DNA]</scope>
    <source>
        <strain evidence="1 2">NSJ-56</strain>
    </source>
</reference>
<accession>A0ABR7D0J3</accession>
<keyword evidence="2" id="KW-1185">Reference proteome</keyword>
<proteinExistence type="predicted"/>
<comment type="caution">
    <text evidence="1">The sequence shown here is derived from an EMBL/GenBank/DDBJ whole genome shotgun (WGS) entry which is preliminary data.</text>
</comment>
<sequence>MVQQHLLDMKGTITFRNGHYTHRFLRVTKDGVPLPPEQLDTPTRFRADDYLRVVQDAYLRLHGWTNGLPPVPPSPLCLNVTESEAAEMLSFLFDTGIAGCTREEWRKKDFIHYFCRAWNLPPNKDYDTLMSHVKSRPNPTTFLDKIKRIYLDHIEQKDCNRQ</sequence>